<proteinExistence type="predicted"/>
<evidence type="ECO:0000313" key="2">
    <source>
        <dbReference type="Proteomes" id="UP000232887"/>
    </source>
</evidence>
<dbReference type="Proteomes" id="UP000232887">
    <property type="component" value="Segment"/>
</dbReference>
<dbReference type="RefSeq" id="YP_009506345.1">
    <property type="nucleotide sequence ID" value="NC_038421.1"/>
</dbReference>
<dbReference type="EMBL" id="HM588723">
    <property type="protein sequence ID" value="ADU03656.1"/>
    <property type="molecule type" value="Genomic_RNA"/>
</dbReference>
<dbReference type="KEGG" id="vg:37617194"/>
<evidence type="ECO:0000313" key="1">
    <source>
        <dbReference type="EMBL" id="ADU03656.1"/>
    </source>
</evidence>
<organism evidence="1 2">
    <name type="scientific">Cordyline virus 1</name>
    <dbReference type="NCBI Taxonomy" id="937809"/>
    <lineage>
        <taxon>Viruses</taxon>
        <taxon>Riboviria</taxon>
        <taxon>Orthornavirae</taxon>
        <taxon>Kitrinoviricota</taxon>
        <taxon>Alsuviricetes</taxon>
        <taxon>Martellivirales</taxon>
        <taxon>Closteroviridae</taxon>
        <taxon>Velarivirus</taxon>
        <taxon>Velarivirus unicordylinae</taxon>
    </lineage>
</organism>
<keyword evidence="2" id="KW-1185">Reference proteome</keyword>
<sequence>MIFLFFLFFLLFLFLLNLCTSPSNKGFIVHKQIYYSP</sequence>
<dbReference type="GeneID" id="37617194"/>
<accession>E7CT64</accession>
<protein>
    <submittedName>
        <fullName evidence="1">p4</fullName>
    </submittedName>
</protein>
<reference evidence="1 2" key="1">
    <citation type="journal article" date="2011" name="Virus Genes">
        <title>An assemblage of closteroviruses infects Hawaiian ti (Cordyline fruticosa L.).</title>
        <authorList>
            <person name="Melzer M.J."/>
            <person name="Sether D.M."/>
            <person name="Borth W.B."/>
            <person name="Mersino E.F."/>
            <person name="Hu J.S."/>
        </authorList>
    </citation>
    <scope>NUCLEOTIDE SEQUENCE [LARGE SCALE GENOMIC DNA]</scope>
    <source>
        <strain evidence="1">Kahaluu-1</strain>
    </source>
</reference>
<name>E7CT64_9CLOS</name>